<protein>
    <submittedName>
        <fullName evidence="2">Uncharacterized protein</fullName>
    </submittedName>
</protein>
<proteinExistence type="predicted"/>
<dbReference type="STRING" id="1261640.BHK98_03220"/>
<accession>A0A1Q9JG28</accession>
<sequence>MFPTLKHKRKQHECTEAAAPTSDTPIVQTPGGGLFSQEAGKVRSRETRKPGESGYANAGSYRYIPVYSHAGKLDI</sequence>
<dbReference type="Proteomes" id="UP000187404">
    <property type="component" value="Unassembled WGS sequence"/>
</dbReference>
<dbReference type="EMBL" id="MJIE01000001">
    <property type="protein sequence ID" value="OLR55158.1"/>
    <property type="molecule type" value="Genomic_DNA"/>
</dbReference>
<keyword evidence="3" id="KW-1185">Reference proteome</keyword>
<feature type="region of interest" description="Disordered" evidence="1">
    <location>
        <begin position="1"/>
        <end position="57"/>
    </location>
</feature>
<gene>
    <name evidence="2" type="ORF">BHK98_03220</name>
</gene>
<name>A0A1Q9JG28_9FIRM</name>
<dbReference type="AlphaFoldDB" id="A0A1Q9JG28"/>
<organism evidence="2 3">
    <name type="scientific">Hornefia porci</name>
    <dbReference type="NCBI Taxonomy" id="2652292"/>
    <lineage>
        <taxon>Bacteria</taxon>
        <taxon>Bacillati</taxon>
        <taxon>Bacillota</taxon>
        <taxon>Clostridia</taxon>
        <taxon>Peptostreptococcales</taxon>
        <taxon>Anaerovoracaceae</taxon>
        <taxon>Hornefia</taxon>
    </lineage>
</organism>
<evidence type="ECO:0000313" key="2">
    <source>
        <dbReference type="EMBL" id="OLR55158.1"/>
    </source>
</evidence>
<feature type="compositionally biased region" description="Basic and acidic residues" evidence="1">
    <location>
        <begin position="40"/>
        <end position="51"/>
    </location>
</feature>
<comment type="caution">
    <text evidence="2">The sequence shown here is derived from an EMBL/GenBank/DDBJ whole genome shotgun (WGS) entry which is preliminary data.</text>
</comment>
<evidence type="ECO:0000256" key="1">
    <source>
        <dbReference type="SAM" id="MobiDB-lite"/>
    </source>
</evidence>
<reference evidence="2 3" key="1">
    <citation type="journal article" date="2016" name="Appl. Environ. Microbiol.">
        <title>Function and Phylogeny of Bacterial Butyryl Coenzyme A:Acetate Transferases and Their Diversity in the Proximal Colon of Swine.</title>
        <authorList>
            <person name="Trachsel J."/>
            <person name="Bayles D.O."/>
            <person name="Looft T."/>
            <person name="Levine U.Y."/>
            <person name="Allen H.K."/>
        </authorList>
    </citation>
    <scope>NUCLEOTIDE SEQUENCE [LARGE SCALE GENOMIC DNA]</scope>
    <source>
        <strain evidence="2 3">68-3-10</strain>
    </source>
</reference>
<feature type="compositionally biased region" description="Basic residues" evidence="1">
    <location>
        <begin position="1"/>
        <end position="11"/>
    </location>
</feature>
<evidence type="ECO:0000313" key="3">
    <source>
        <dbReference type="Proteomes" id="UP000187404"/>
    </source>
</evidence>